<reference evidence="2" key="1">
    <citation type="journal article" date="2016" name="Nature">
        <title>Genome evolution in the allotetraploid frog Xenopus laevis.</title>
        <authorList>
            <person name="Session A.M."/>
            <person name="Uno Y."/>
            <person name="Kwon T."/>
            <person name="Chapman J.A."/>
            <person name="Toyoda A."/>
            <person name="Takahashi S."/>
            <person name="Fukui A."/>
            <person name="Hikosaka A."/>
            <person name="Suzuki A."/>
            <person name="Kondo M."/>
            <person name="van Heeringen S.J."/>
            <person name="Quigley I."/>
            <person name="Heinz S."/>
            <person name="Ogino H."/>
            <person name="Ochi H."/>
            <person name="Hellsten U."/>
            <person name="Lyons J.B."/>
            <person name="Simakov O."/>
            <person name="Putnam N."/>
            <person name="Stites J."/>
            <person name="Kuroki Y."/>
            <person name="Tanaka T."/>
            <person name="Michiue T."/>
            <person name="Watanabe M."/>
            <person name="Bogdanovic O."/>
            <person name="Lister R."/>
            <person name="Georgiou G."/>
            <person name="Paranjpe S.S."/>
            <person name="van Kruijsbergen I."/>
            <person name="Shu S."/>
            <person name="Carlson J."/>
            <person name="Kinoshita T."/>
            <person name="Ohta Y."/>
            <person name="Mawaribuchi S."/>
            <person name="Jenkins J."/>
            <person name="Grimwood J."/>
            <person name="Schmutz J."/>
            <person name="Mitros T."/>
            <person name="Mozaffari S.V."/>
            <person name="Suzuki Y."/>
            <person name="Haramoto Y."/>
            <person name="Yamamoto T.S."/>
            <person name="Takagi C."/>
            <person name="Heald R."/>
            <person name="Miller K."/>
            <person name="Haudenschild C."/>
            <person name="Kitzman J."/>
            <person name="Nakayama T."/>
            <person name="Izutsu Y."/>
            <person name="Robert J."/>
            <person name="Fortriede J."/>
            <person name="Burns K."/>
            <person name="Lotay V."/>
            <person name="Karimi K."/>
            <person name="Yasuoka Y."/>
            <person name="Dichmann D.S."/>
            <person name="Flajnik M.F."/>
            <person name="Houston D.W."/>
            <person name="Shendure J."/>
            <person name="DuPasquier L."/>
            <person name="Vize P.D."/>
            <person name="Zorn A.M."/>
            <person name="Ito M."/>
            <person name="Marcotte E.M."/>
            <person name="Wallingford J.B."/>
            <person name="Ito Y."/>
            <person name="Asashima M."/>
            <person name="Ueno N."/>
            <person name="Matsuda Y."/>
            <person name="Veenstra G.J."/>
            <person name="Fujiyama A."/>
            <person name="Harland R.M."/>
            <person name="Taira M."/>
            <person name="Rokhsar D.S."/>
        </authorList>
    </citation>
    <scope>NUCLEOTIDE SEQUENCE [LARGE SCALE GENOMIC DNA]</scope>
    <source>
        <strain evidence="2">J</strain>
    </source>
</reference>
<name>A0A974HGJ5_XENLA</name>
<accession>A0A974HGJ5</accession>
<proteinExistence type="predicted"/>
<evidence type="ECO:0000313" key="2">
    <source>
        <dbReference type="Proteomes" id="UP000694892"/>
    </source>
</evidence>
<organism evidence="1 2">
    <name type="scientific">Xenopus laevis</name>
    <name type="common">African clawed frog</name>
    <dbReference type="NCBI Taxonomy" id="8355"/>
    <lineage>
        <taxon>Eukaryota</taxon>
        <taxon>Metazoa</taxon>
        <taxon>Chordata</taxon>
        <taxon>Craniata</taxon>
        <taxon>Vertebrata</taxon>
        <taxon>Euteleostomi</taxon>
        <taxon>Amphibia</taxon>
        <taxon>Batrachia</taxon>
        <taxon>Anura</taxon>
        <taxon>Pipoidea</taxon>
        <taxon>Pipidae</taxon>
        <taxon>Xenopodinae</taxon>
        <taxon>Xenopus</taxon>
        <taxon>Xenopus</taxon>
    </lineage>
</organism>
<sequence>MGYYLRPEIDAWNLLNKSNNCFQYRHSRIISAPACPSWQISGKGPLITWLNDSSCKKISQRENTFPDSEKYAEDEMANTRSPNYFMCYGTCWGLIIFSCPKV</sequence>
<gene>
    <name evidence="1" type="ORF">XELAEV_18032246mg</name>
</gene>
<evidence type="ECO:0000313" key="1">
    <source>
        <dbReference type="EMBL" id="OCT77043.1"/>
    </source>
</evidence>
<dbReference type="Proteomes" id="UP000694892">
    <property type="component" value="Chromosome 6L"/>
</dbReference>
<protein>
    <submittedName>
        <fullName evidence="1">Uncharacterized protein</fullName>
    </submittedName>
</protein>
<dbReference type="AlphaFoldDB" id="A0A974HGJ5"/>
<dbReference type="EMBL" id="CM004476">
    <property type="protein sequence ID" value="OCT77043.1"/>
    <property type="molecule type" value="Genomic_DNA"/>
</dbReference>